<comment type="caution">
    <text evidence="1">The sequence shown here is derived from an EMBL/GenBank/DDBJ whole genome shotgun (WGS) entry which is preliminary data.</text>
</comment>
<name>A0ABS8SW17_DATST</name>
<keyword evidence="2" id="KW-1185">Reference proteome</keyword>
<organism evidence="1 2">
    <name type="scientific">Datura stramonium</name>
    <name type="common">Jimsonweed</name>
    <name type="synonym">Common thornapple</name>
    <dbReference type="NCBI Taxonomy" id="4076"/>
    <lineage>
        <taxon>Eukaryota</taxon>
        <taxon>Viridiplantae</taxon>
        <taxon>Streptophyta</taxon>
        <taxon>Embryophyta</taxon>
        <taxon>Tracheophyta</taxon>
        <taxon>Spermatophyta</taxon>
        <taxon>Magnoliopsida</taxon>
        <taxon>eudicotyledons</taxon>
        <taxon>Gunneridae</taxon>
        <taxon>Pentapetalae</taxon>
        <taxon>asterids</taxon>
        <taxon>lamiids</taxon>
        <taxon>Solanales</taxon>
        <taxon>Solanaceae</taxon>
        <taxon>Solanoideae</taxon>
        <taxon>Datureae</taxon>
        <taxon>Datura</taxon>
    </lineage>
</organism>
<proteinExistence type="predicted"/>
<dbReference type="Proteomes" id="UP000823775">
    <property type="component" value="Unassembled WGS sequence"/>
</dbReference>
<dbReference type="EMBL" id="JACEIK010000811">
    <property type="protein sequence ID" value="MCD7462557.1"/>
    <property type="molecule type" value="Genomic_DNA"/>
</dbReference>
<reference evidence="1 2" key="1">
    <citation type="journal article" date="2021" name="BMC Genomics">
        <title>Datura genome reveals duplications of psychoactive alkaloid biosynthetic genes and high mutation rate following tissue culture.</title>
        <authorList>
            <person name="Rajewski A."/>
            <person name="Carter-House D."/>
            <person name="Stajich J."/>
            <person name="Litt A."/>
        </authorList>
    </citation>
    <scope>NUCLEOTIDE SEQUENCE [LARGE SCALE GENOMIC DNA]</scope>
    <source>
        <strain evidence="1">AR-01</strain>
    </source>
</reference>
<evidence type="ECO:0000313" key="1">
    <source>
        <dbReference type="EMBL" id="MCD7462557.1"/>
    </source>
</evidence>
<evidence type="ECO:0000313" key="2">
    <source>
        <dbReference type="Proteomes" id="UP000823775"/>
    </source>
</evidence>
<gene>
    <name evidence="1" type="ORF">HAX54_048772</name>
</gene>
<accession>A0ABS8SW17</accession>
<sequence>MKKGEERGDKPSDYMAGTTQKMEMDKLVKLMEDENKDLDFLLFDGSGDRQSHLKAYLNKLMGPVIEEVMMHNKFGLAKPQSKDEEKAITKLTMFKIKEPQVMTQLAEPPTITFKMLRSRRVYNQSTMASLILYQGL</sequence>
<protein>
    <submittedName>
        <fullName evidence="1">Uncharacterized protein</fullName>
    </submittedName>
</protein>